<dbReference type="Proteomes" id="UP001596016">
    <property type="component" value="Unassembled WGS sequence"/>
</dbReference>
<evidence type="ECO:0000256" key="14">
    <source>
        <dbReference type="ARBA" id="ARBA00032361"/>
    </source>
</evidence>
<accession>A0ABW0GVP7</accession>
<evidence type="ECO:0000256" key="2">
    <source>
        <dbReference type="ARBA" id="ARBA00004127"/>
    </source>
</evidence>
<keyword evidence="9 16" id="KW-1133">Transmembrane helix</keyword>
<dbReference type="NCBIfam" id="TIGR00473">
    <property type="entry name" value="pssA"/>
    <property type="match status" value="1"/>
</dbReference>
<protein>
    <recommendedName>
        <fullName evidence="5">CDP-diacylglycerol--serine O-phosphatidyltransferase</fullName>
        <ecNumber evidence="4">2.7.8.8</ecNumber>
    </recommendedName>
    <alternativeName>
        <fullName evidence="14">Phosphatidylserine synthase</fullName>
    </alternativeName>
</protein>
<feature type="transmembrane region" description="Helical" evidence="16">
    <location>
        <begin position="112"/>
        <end position="130"/>
    </location>
</feature>
<feature type="transmembrane region" description="Helical" evidence="16">
    <location>
        <begin position="235"/>
        <end position="253"/>
    </location>
</feature>
<gene>
    <name evidence="18" type="primary">pssA</name>
    <name evidence="18" type="ORF">ACFPLB_07080</name>
</gene>
<keyword evidence="13" id="KW-1208">Phospholipid metabolism</keyword>
<dbReference type="EC" id="2.7.8.8" evidence="4"/>
<evidence type="ECO:0000256" key="8">
    <source>
        <dbReference type="ARBA" id="ARBA00022692"/>
    </source>
</evidence>
<dbReference type="InterPro" id="IPR012616">
    <property type="entry name" value="CDP-OH_P_trans_C"/>
</dbReference>
<comment type="subcellular location">
    <subcellularLocation>
        <location evidence="2">Endomembrane system</location>
        <topology evidence="2">Multi-pass membrane protein</topology>
    </subcellularLocation>
</comment>
<evidence type="ECO:0000256" key="5">
    <source>
        <dbReference type="ARBA" id="ARBA00017171"/>
    </source>
</evidence>
<keyword evidence="6" id="KW-0444">Lipid biosynthesis</keyword>
<evidence type="ECO:0000313" key="19">
    <source>
        <dbReference type="Proteomes" id="UP001596016"/>
    </source>
</evidence>
<evidence type="ECO:0000256" key="4">
    <source>
        <dbReference type="ARBA" id="ARBA00013174"/>
    </source>
</evidence>
<evidence type="ECO:0000256" key="12">
    <source>
        <dbReference type="ARBA" id="ARBA00023209"/>
    </source>
</evidence>
<evidence type="ECO:0000256" key="13">
    <source>
        <dbReference type="ARBA" id="ARBA00023264"/>
    </source>
</evidence>
<feature type="transmembrane region" description="Helical" evidence="16">
    <location>
        <begin position="211"/>
        <end position="229"/>
    </location>
</feature>
<feature type="transmembrane region" description="Helical" evidence="16">
    <location>
        <begin position="49"/>
        <end position="67"/>
    </location>
</feature>
<comment type="caution">
    <text evidence="18">The sequence shown here is derived from an EMBL/GenBank/DDBJ whole genome shotgun (WGS) entry which is preliminary data.</text>
</comment>
<dbReference type="Gene3D" id="1.20.120.1760">
    <property type="match status" value="1"/>
</dbReference>
<dbReference type="InterPro" id="IPR000462">
    <property type="entry name" value="CDP-OH_P_trans"/>
</dbReference>
<keyword evidence="19" id="KW-1185">Reference proteome</keyword>
<evidence type="ECO:0000256" key="7">
    <source>
        <dbReference type="ARBA" id="ARBA00022679"/>
    </source>
</evidence>
<feature type="domain" description="CDP-alcohol phosphatidyltransferase C-terminal" evidence="17">
    <location>
        <begin position="213"/>
        <end position="246"/>
    </location>
</feature>
<evidence type="ECO:0000256" key="6">
    <source>
        <dbReference type="ARBA" id="ARBA00022516"/>
    </source>
</evidence>
<evidence type="ECO:0000256" key="1">
    <source>
        <dbReference type="ARBA" id="ARBA00000287"/>
    </source>
</evidence>
<evidence type="ECO:0000256" key="3">
    <source>
        <dbReference type="ARBA" id="ARBA00010441"/>
    </source>
</evidence>
<dbReference type="PANTHER" id="PTHR14269:SF61">
    <property type="entry name" value="CDP-DIACYLGLYCEROL--SERINE O-PHOSPHATIDYLTRANSFERASE"/>
    <property type="match status" value="1"/>
</dbReference>
<evidence type="ECO:0000256" key="9">
    <source>
        <dbReference type="ARBA" id="ARBA00022989"/>
    </source>
</evidence>
<feature type="transmembrane region" description="Helical" evidence="16">
    <location>
        <begin position="150"/>
        <end position="170"/>
    </location>
</feature>
<dbReference type="GO" id="GO:0003882">
    <property type="term" value="F:CDP-diacylglycerol-serine O-phosphatidyltransferase activity"/>
    <property type="evidence" value="ECO:0007669"/>
    <property type="project" value="UniProtKB-EC"/>
</dbReference>
<keyword evidence="10" id="KW-0443">Lipid metabolism</keyword>
<keyword evidence="8 16" id="KW-0812">Transmembrane</keyword>
<feature type="transmembrane region" description="Helical" evidence="16">
    <location>
        <begin position="88"/>
        <end position="106"/>
    </location>
</feature>
<dbReference type="RefSeq" id="WP_378228667.1">
    <property type="nucleotide sequence ID" value="NZ_JBHSLL010000018.1"/>
</dbReference>
<keyword evidence="11 16" id="KW-0472">Membrane</keyword>
<evidence type="ECO:0000256" key="11">
    <source>
        <dbReference type="ARBA" id="ARBA00023136"/>
    </source>
</evidence>
<sequence>MTPPFKKFEAHGSGGPRIREIPLRMVFPNLLTVLAICAGLSGIRFGFEGRFETAVVMVLIAAFLDGLDGRVARFLKATSKFGAQMDSIADIVNFGVAPALVLYAFLLDRAGSPGWIAALLFAIACAMRLARFNVLEEAQDRPTWQGEYFVGVPAPAGAAVVMLPLYLSFIGFEPTVYGAFLASAFTVIVAFLLVSRLPVYSGKSLKIPGDRTLLVILAIVLYFLLLVSYPWYTLTASVICYLLFLPLSALAYIRRARLEGEVLLPPDVDARNGD</sequence>
<comment type="similarity">
    <text evidence="3 15">Belongs to the CDP-alcohol phosphatidyltransferase class-I family.</text>
</comment>
<proteinExistence type="inferred from homology"/>
<keyword evidence="12" id="KW-0594">Phospholipid biosynthesis</keyword>
<comment type="catalytic activity">
    <reaction evidence="1">
        <text>a CDP-1,2-diacyl-sn-glycerol + L-serine = a 1,2-diacyl-sn-glycero-3-phospho-L-serine + CMP + H(+)</text>
        <dbReference type="Rhea" id="RHEA:16913"/>
        <dbReference type="ChEBI" id="CHEBI:15378"/>
        <dbReference type="ChEBI" id="CHEBI:33384"/>
        <dbReference type="ChEBI" id="CHEBI:57262"/>
        <dbReference type="ChEBI" id="CHEBI:58332"/>
        <dbReference type="ChEBI" id="CHEBI:60377"/>
        <dbReference type="EC" id="2.7.8.8"/>
    </reaction>
</comment>
<dbReference type="EMBL" id="JBHSLL010000018">
    <property type="protein sequence ID" value="MFC5385730.1"/>
    <property type="molecule type" value="Genomic_DNA"/>
</dbReference>
<dbReference type="Pfam" id="PF08009">
    <property type="entry name" value="CDP-OH_P_tran_2"/>
    <property type="match status" value="1"/>
</dbReference>
<dbReference type="InterPro" id="IPR004533">
    <property type="entry name" value="CDP-diaglyc--ser_O-PTrfase"/>
</dbReference>
<dbReference type="InterPro" id="IPR043130">
    <property type="entry name" value="CDP-OH_PTrfase_TM_dom"/>
</dbReference>
<keyword evidence="7 15" id="KW-0808">Transferase</keyword>
<dbReference type="PROSITE" id="PS00379">
    <property type="entry name" value="CDP_ALCOHOL_P_TRANSF"/>
    <property type="match status" value="1"/>
</dbReference>
<dbReference type="PANTHER" id="PTHR14269">
    <property type="entry name" value="CDP-DIACYLGLYCEROL--GLYCEROL-3-PHOSPHATE 3-PHOSPHATIDYLTRANSFERASE-RELATED"/>
    <property type="match status" value="1"/>
</dbReference>
<name>A0ABW0GVP7_9HYPH</name>
<evidence type="ECO:0000256" key="16">
    <source>
        <dbReference type="SAM" id="Phobius"/>
    </source>
</evidence>
<dbReference type="InterPro" id="IPR048254">
    <property type="entry name" value="CDP_ALCOHOL_P_TRANSF_CS"/>
</dbReference>
<feature type="transmembrane region" description="Helical" evidence="16">
    <location>
        <begin position="21"/>
        <end position="43"/>
    </location>
</feature>
<feature type="transmembrane region" description="Helical" evidence="16">
    <location>
        <begin position="176"/>
        <end position="199"/>
    </location>
</feature>
<dbReference type="Pfam" id="PF01066">
    <property type="entry name" value="CDP-OH_P_transf"/>
    <property type="match status" value="1"/>
</dbReference>
<evidence type="ECO:0000313" key="18">
    <source>
        <dbReference type="EMBL" id="MFC5385730.1"/>
    </source>
</evidence>
<evidence type="ECO:0000256" key="10">
    <source>
        <dbReference type="ARBA" id="ARBA00023098"/>
    </source>
</evidence>
<organism evidence="18 19">
    <name type="scientific">Aquamicrobium segne</name>
    <dbReference type="NCBI Taxonomy" id="469547"/>
    <lineage>
        <taxon>Bacteria</taxon>
        <taxon>Pseudomonadati</taxon>
        <taxon>Pseudomonadota</taxon>
        <taxon>Alphaproteobacteria</taxon>
        <taxon>Hyphomicrobiales</taxon>
        <taxon>Phyllobacteriaceae</taxon>
        <taxon>Aquamicrobium</taxon>
    </lineage>
</organism>
<evidence type="ECO:0000259" key="17">
    <source>
        <dbReference type="Pfam" id="PF08009"/>
    </source>
</evidence>
<dbReference type="InterPro" id="IPR050324">
    <property type="entry name" value="CDP-alcohol_PTase-I"/>
</dbReference>
<reference evidence="19" key="1">
    <citation type="journal article" date="2019" name="Int. J. Syst. Evol. Microbiol.">
        <title>The Global Catalogue of Microorganisms (GCM) 10K type strain sequencing project: providing services to taxonomists for standard genome sequencing and annotation.</title>
        <authorList>
            <consortium name="The Broad Institute Genomics Platform"/>
            <consortium name="The Broad Institute Genome Sequencing Center for Infectious Disease"/>
            <person name="Wu L."/>
            <person name="Ma J."/>
        </authorList>
    </citation>
    <scope>NUCLEOTIDE SEQUENCE [LARGE SCALE GENOMIC DNA]</scope>
    <source>
        <strain evidence="19">CGMCC 4.1415</strain>
    </source>
</reference>
<evidence type="ECO:0000256" key="15">
    <source>
        <dbReference type="RuleBase" id="RU003750"/>
    </source>
</evidence>